<reference evidence="2 3" key="1">
    <citation type="submission" date="2013-11" db="EMBL/GenBank/DDBJ databases">
        <title>Complete genome sequence of Clostridum sp. M2/40.</title>
        <authorList>
            <person name="Wibberg D."/>
            <person name="Puehler A."/>
            <person name="Schlueter A."/>
        </authorList>
    </citation>
    <scope>NUCLEOTIDE SEQUENCE [LARGE SCALE GENOMIC DNA]</scope>
    <source>
        <strain evidence="3">M2/40</strain>
    </source>
</reference>
<protein>
    <submittedName>
        <fullName evidence="2">Putative membrane protein</fullName>
    </submittedName>
</protein>
<keyword evidence="1" id="KW-0812">Transmembrane</keyword>
<dbReference type="KEGG" id="clt:CM240_3211"/>
<dbReference type="Proteomes" id="UP000019426">
    <property type="component" value="Chromosome M2/40_rep2"/>
</dbReference>
<feature type="transmembrane region" description="Helical" evidence="1">
    <location>
        <begin position="18"/>
        <end position="38"/>
    </location>
</feature>
<organism evidence="2 3">
    <name type="scientific">Clostridium bornimense</name>
    <dbReference type="NCBI Taxonomy" id="1216932"/>
    <lineage>
        <taxon>Bacteria</taxon>
        <taxon>Bacillati</taxon>
        <taxon>Bacillota</taxon>
        <taxon>Clostridia</taxon>
        <taxon>Eubacteriales</taxon>
        <taxon>Clostridiaceae</taxon>
        <taxon>Clostridium</taxon>
    </lineage>
</organism>
<dbReference type="AlphaFoldDB" id="W6S0P1"/>
<feature type="transmembrane region" description="Helical" evidence="1">
    <location>
        <begin position="44"/>
        <end position="63"/>
    </location>
</feature>
<evidence type="ECO:0000313" key="3">
    <source>
        <dbReference type="Proteomes" id="UP000019426"/>
    </source>
</evidence>
<evidence type="ECO:0000256" key="1">
    <source>
        <dbReference type="SAM" id="Phobius"/>
    </source>
</evidence>
<keyword evidence="1" id="KW-1133">Transmembrane helix</keyword>
<sequence>MVALIKYNWRIYLKSHKYILPIFILIINMVVTYTLRPIDITGTFIFSACLLFFVMAWMGYTYFDAEQNTSEEILILKSKNYTQYLLSKILMLQFFGVLLSLFSTIIGITCGGFLYPLTIVDIVSILIIHIVFSNIGVVFGMFFQPRIISNTKTSRLLIFLLIIVSIFKEQIVKEVVLSKFIIWILPPINMFTEIFLHLHHFSLIRLLVPIITMAVYTVFEAALLVTIMKKRLY</sequence>
<dbReference type="STRING" id="1216932.CM240_3211"/>
<evidence type="ECO:0000313" key="2">
    <source>
        <dbReference type="EMBL" id="CDM70328.1"/>
    </source>
</evidence>
<dbReference type="RefSeq" id="WP_044040493.1">
    <property type="nucleotide sequence ID" value="NZ_HG917869.1"/>
</dbReference>
<dbReference type="OrthoDB" id="1652015at2"/>
<dbReference type="EMBL" id="HG917869">
    <property type="protein sequence ID" value="CDM70328.1"/>
    <property type="molecule type" value="Genomic_DNA"/>
</dbReference>
<feature type="transmembrane region" description="Helical" evidence="1">
    <location>
        <begin position="84"/>
        <end position="116"/>
    </location>
</feature>
<dbReference type="eggNOG" id="ENOG5032T6M">
    <property type="taxonomic scope" value="Bacteria"/>
</dbReference>
<dbReference type="PATRIC" id="fig|1216932.3.peg.3183"/>
<name>W6S0P1_9CLOT</name>
<accession>W6S0P1</accession>
<gene>
    <name evidence="2" type="ORF">CM240_3211</name>
</gene>
<dbReference type="HOGENOM" id="CLU_099775_0_0_9"/>
<proteinExistence type="predicted"/>
<feature type="transmembrane region" description="Helical" evidence="1">
    <location>
        <begin position="206"/>
        <end position="227"/>
    </location>
</feature>
<feature type="transmembrane region" description="Helical" evidence="1">
    <location>
        <begin position="122"/>
        <end position="144"/>
    </location>
</feature>
<keyword evidence="3" id="KW-1185">Reference proteome</keyword>
<keyword evidence="1" id="KW-0472">Membrane</keyword>